<evidence type="ECO:0000256" key="5">
    <source>
        <dbReference type="ARBA" id="ARBA00023180"/>
    </source>
</evidence>
<evidence type="ECO:0000313" key="7">
    <source>
        <dbReference type="Proteomes" id="UP001443914"/>
    </source>
</evidence>
<dbReference type="InterPro" id="IPR029058">
    <property type="entry name" value="AB_hydrolase_fold"/>
</dbReference>
<evidence type="ECO:0000313" key="6">
    <source>
        <dbReference type="EMBL" id="KAK9756894.1"/>
    </source>
</evidence>
<proteinExistence type="inferred from homology"/>
<dbReference type="GO" id="GO:0070008">
    <property type="term" value="F:serine-type exopeptidase activity"/>
    <property type="evidence" value="ECO:0007669"/>
    <property type="project" value="InterPro"/>
</dbReference>
<comment type="similarity">
    <text evidence="1">Belongs to the peptidase S28 family.</text>
</comment>
<accession>A0AAW1N756</accession>
<dbReference type="GO" id="GO:0006508">
    <property type="term" value="P:proteolysis"/>
    <property type="evidence" value="ECO:0007669"/>
    <property type="project" value="UniProtKB-KW"/>
</dbReference>
<dbReference type="Gene3D" id="3.40.50.1820">
    <property type="entry name" value="alpha/beta hydrolase"/>
    <property type="match status" value="1"/>
</dbReference>
<dbReference type="Proteomes" id="UP001443914">
    <property type="component" value="Unassembled WGS sequence"/>
</dbReference>
<dbReference type="EMBL" id="JBDFQZ010000001">
    <property type="protein sequence ID" value="KAK9756894.1"/>
    <property type="molecule type" value="Genomic_DNA"/>
</dbReference>
<evidence type="ECO:0000256" key="1">
    <source>
        <dbReference type="ARBA" id="ARBA00011079"/>
    </source>
</evidence>
<evidence type="ECO:0000256" key="3">
    <source>
        <dbReference type="ARBA" id="ARBA00022729"/>
    </source>
</evidence>
<dbReference type="Pfam" id="PF05577">
    <property type="entry name" value="Peptidase_S28"/>
    <property type="match status" value="1"/>
</dbReference>
<dbReference type="InterPro" id="IPR008758">
    <property type="entry name" value="Peptidase_S28"/>
</dbReference>
<keyword evidence="4" id="KW-0378">Hydrolase</keyword>
<gene>
    <name evidence="6" type="ORF">RND81_01G128000</name>
</gene>
<evidence type="ECO:0000256" key="2">
    <source>
        <dbReference type="ARBA" id="ARBA00022670"/>
    </source>
</evidence>
<name>A0AAW1N756_SAPOF</name>
<keyword evidence="7" id="KW-1185">Reference proteome</keyword>
<comment type="caution">
    <text evidence="6">The sequence shown here is derived from an EMBL/GenBank/DDBJ whole genome shotgun (WGS) entry which is preliminary data.</text>
</comment>
<evidence type="ECO:0000256" key="4">
    <source>
        <dbReference type="ARBA" id="ARBA00022801"/>
    </source>
</evidence>
<reference evidence="6" key="1">
    <citation type="submission" date="2024-03" db="EMBL/GenBank/DDBJ databases">
        <title>WGS assembly of Saponaria officinalis var. Norfolk2.</title>
        <authorList>
            <person name="Jenkins J."/>
            <person name="Shu S."/>
            <person name="Grimwood J."/>
            <person name="Barry K."/>
            <person name="Goodstein D."/>
            <person name="Schmutz J."/>
            <person name="Leebens-Mack J."/>
            <person name="Osbourn A."/>
        </authorList>
    </citation>
    <scope>NUCLEOTIDE SEQUENCE [LARGE SCALE GENOMIC DNA]</scope>
    <source>
        <strain evidence="6">JIC</strain>
    </source>
</reference>
<keyword evidence="5" id="KW-0325">Glycoprotein</keyword>
<dbReference type="AlphaFoldDB" id="A0AAW1N756"/>
<sequence>MFQSYSFDLEWYMEDCRRKYGTYPQPHRISIYYGGQDIKTTLGNFGSNIIFSNGLRYPLGGAGMLDNISDNMVAITTEQGSHCLDINPVKEDDPSWLTSRGKKKEMEIMSEWIKIAQSANYESTDSSFRIEGRTYFVPCFYLFF</sequence>
<dbReference type="PANTHER" id="PTHR11010:SF96">
    <property type="entry name" value="LYSOSOMAL PRO-X CARBOXYPEPTIDASE-LIKE ISOFORM X1"/>
    <property type="match status" value="1"/>
</dbReference>
<protein>
    <submittedName>
        <fullName evidence="6">Uncharacterized protein</fullName>
    </submittedName>
</protein>
<organism evidence="6 7">
    <name type="scientific">Saponaria officinalis</name>
    <name type="common">Common soapwort</name>
    <name type="synonym">Lychnis saponaria</name>
    <dbReference type="NCBI Taxonomy" id="3572"/>
    <lineage>
        <taxon>Eukaryota</taxon>
        <taxon>Viridiplantae</taxon>
        <taxon>Streptophyta</taxon>
        <taxon>Embryophyta</taxon>
        <taxon>Tracheophyta</taxon>
        <taxon>Spermatophyta</taxon>
        <taxon>Magnoliopsida</taxon>
        <taxon>eudicotyledons</taxon>
        <taxon>Gunneridae</taxon>
        <taxon>Pentapetalae</taxon>
        <taxon>Caryophyllales</taxon>
        <taxon>Caryophyllaceae</taxon>
        <taxon>Caryophylleae</taxon>
        <taxon>Saponaria</taxon>
    </lineage>
</organism>
<keyword evidence="2" id="KW-0645">Protease</keyword>
<dbReference type="GO" id="GO:0008239">
    <property type="term" value="F:dipeptidyl-peptidase activity"/>
    <property type="evidence" value="ECO:0007669"/>
    <property type="project" value="TreeGrafter"/>
</dbReference>
<dbReference type="PANTHER" id="PTHR11010">
    <property type="entry name" value="PROTEASE S28 PRO-X CARBOXYPEPTIDASE-RELATED"/>
    <property type="match status" value="1"/>
</dbReference>
<keyword evidence="3" id="KW-0732">Signal</keyword>